<protein>
    <recommendedName>
        <fullName evidence="3">Peptidase M12B propeptide domain-containing protein</fullName>
    </recommendedName>
</protein>
<feature type="transmembrane region" description="Helical" evidence="2">
    <location>
        <begin position="6"/>
        <end position="38"/>
    </location>
</feature>
<dbReference type="AlphaFoldDB" id="A0AAV2MNW6"/>
<keyword evidence="5" id="KW-1185">Reference proteome</keyword>
<dbReference type="Pfam" id="PF01562">
    <property type="entry name" value="Pep_M12B_propep"/>
    <property type="match status" value="1"/>
</dbReference>
<reference evidence="4 5" key="1">
    <citation type="submission" date="2024-04" db="EMBL/GenBank/DDBJ databases">
        <authorList>
            <person name="Waldvogel A.-M."/>
            <person name="Schoenle A."/>
        </authorList>
    </citation>
    <scope>NUCLEOTIDE SEQUENCE [LARGE SCALE GENOMIC DNA]</scope>
</reference>
<evidence type="ECO:0000313" key="4">
    <source>
        <dbReference type="EMBL" id="CAL1615009.1"/>
    </source>
</evidence>
<keyword evidence="1" id="KW-1015">Disulfide bond</keyword>
<dbReference type="EMBL" id="OZ035831">
    <property type="protein sequence ID" value="CAL1615009.1"/>
    <property type="molecule type" value="Genomic_DNA"/>
</dbReference>
<evidence type="ECO:0000256" key="2">
    <source>
        <dbReference type="SAM" id="Phobius"/>
    </source>
</evidence>
<evidence type="ECO:0000313" key="5">
    <source>
        <dbReference type="Proteomes" id="UP001497482"/>
    </source>
</evidence>
<feature type="domain" description="Peptidase M12B propeptide" evidence="3">
    <location>
        <begin position="50"/>
        <end position="153"/>
    </location>
</feature>
<keyword evidence="2" id="KW-0472">Membrane</keyword>
<sequence length="179" mass="19937">MLCCHVVLACCVGVLCFRVVLVFCVSALCWCVVFPCCVDQLKRRLKEYGLVTPFSTDAHGHFLSHLLSASHKHRFKRDADEPHNNIFFNITAFGKEFHLRLRPNPGLVAPGAVVEWHDGGDEDLGNVTRRLDSNQSELRRELLKTDCAFIGDITDVPGASVAINNCDGLVSFYVCFPLT</sequence>
<keyword evidence="2" id="KW-0812">Transmembrane</keyword>
<accession>A0AAV2MNW6</accession>
<keyword evidence="2" id="KW-1133">Transmembrane helix</keyword>
<evidence type="ECO:0000259" key="3">
    <source>
        <dbReference type="Pfam" id="PF01562"/>
    </source>
</evidence>
<name>A0AAV2MNW6_KNICA</name>
<dbReference type="Proteomes" id="UP001497482">
    <property type="component" value="Chromosome 9"/>
</dbReference>
<organism evidence="4 5">
    <name type="scientific">Knipowitschia caucasica</name>
    <name type="common">Caucasian dwarf goby</name>
    <name type="synonym">Pomatoschistus caucasicus</name>
    <dbReference type="NCBI Taxonomy" id="637954"/>
    <lineage>
        <taxon>Eukaryota</taxon>
        <taxon>Metazoa</taxon>
        <taxon>Chordata</taxon>
        <taxon>Craniata</taxon>
        <taxon>Vertebrata</taxon>
        <taxon>Euteleostomi</taxon>
        <taxon>Actinopterygii</taxon>
        <taxon>Neopterygii</taxon>
        <taxon>Teleostei</taxon>
        <taxon>Neoteleostei</taxon>
        <taxon>Acanthomorphata</taxon>
        <taxon>Gobiaria</taxon>
        <taxon>Gobiiformes</taxon>
        <taxon>Gobioidei</taxon>
        <taxon>Gobiidae</taxon>
        <taxon>Gobiinae</taxon>
        <taxon>Knipowitschia</taxon>
    </lineage>
</organism>
<evidence type="ECO:0000256" key="1">
    <source>
        <dbReference type="ARBA" id="ARBA00023157"/>
    </source>
</evidence>
<gene>
    <name evidence="4" type="ORF">KC01_LOCUS41023</name>
</gene>
<dbReference type="InterPro" id="IPR002870">
    <property type="entry name" value="Peptidase_M12B_N"/>
</dbReference>
<proteinExistence type="predicted"/>